<reference evidence="3 4" key="1">
    <citation type="submission" date="2020-08" db="EMBL/GenBank/DDBJ databases">
        <title>Sequencing the genomes of 1000 actinobacteria strains.</title>
        <authorList>
            <person name="Klenk H.-P."/>
        </authorList>
    </citation>
    <scope>NUCLEOTIDE SEQUENCE [LARGE SCALE GENOMIC DNA]</scope>
    <source>
        <strain evidence="3 4">DSM 43149</strain>
    </source>
</reference>
<keyword evidence="2" id="KW-1133">Transmembrane helix</keyword>
<evidence type="ECO:0000313" key="4">
    <source>
        <dbReference type="Proteomes" id="UP000578112"/>
    </source>
</evidence>
<evidence type="ECO:0000313" key="3">
    <source>
        <dbReference type="EMBL" id="MBB4764331.1"/>
    </source>
</evidence>
<sequence>MTGVHDLKGLLEQATSHEPPPGAGPAEVFGRARSMQRRRRVGAGVAGAATLGVLLVVAVAARPGPAAGPDPEGGVAPAAPAPSTGAPSPGTPATVLETLRTLLPPGAKTRDHESDDGFAGLVITDPAGRTTVEVNVQPHFTELGKASAAQLLDRYDCAKRTDPDGTECTATSTGGVRIVSIDGPAEEPSPAGVVRRQVDVLGPDGLRVVVTAWNAVEVKDGPATRSAPALTGAELREIATSERWSPAPTGQGNPQGAPK</sequence>
<accession>A0A7W7MRJ9</accession>
<dbReference type="RefSeq" id="WP_184995533.1">
    <property type="nucleotide sequence ID" value="NZ_BOMK01000027.1"/>
</dbReference>
<proteinExistence type="predicted"/>
<evidence type="ECO:0000256" key="2">
    <source>
        <dbReference type="SAM" id="Phobius"/>
    </source>
</evidence>
<keyword evidence="4" id="KW-1185">Reference proteome</keyword>
<keyword evidence="2" id="KW-0472">Membrane</keyword>
<dbReference type="Proteomes" id="UP000578112">
    <property type="component" value="Unassembled WGS sequence"/>
</dbReference>
<dbReference type="EMBL" id="JACHNH010000001">
    <property type="protein sequence ID" value="MBB4764331.1"/>
    <property type="molecule type" value="Genomic_DNA"/>
</dbReference>
<feature type="compositionally biased region" description="Polar residues" evidence="1">
    <location>
        <begin position="248"/>
        <end position="259"/>
    </location>
</feature>
<feature type="region of interest" description="Disordered" evidence="1">
    <location>
        <begin position="239"/>
        <end position="259"/>
    </location>
</feature>
<gene>
    <name evidence="3" type="ORF">BJ971_004887</name>
</gene>
<organism evidence="3 4">
    <name type="scientific">Actinoplanes digitatis</name>
    <dbReference type="NCBI Taxonomy" id="1868"/>
    <lineage>
        <taxon>Bacteria</taxon>
        <taxon>Bacillati</taxon>
        <taxon>Actinomycetota</taxon>
        <taxon>Actinomycetes</taxon>
        <taxon>Micromonosporales</taxon>
        <taxon>Micromonosporaceae</taxon>
        <taxon>Actinoplanes</taxon>
    </lineage>
</organism>
<comment type="caution">
    <text evidence="3">The sequence shown here is derived from an EMBL/GenBank/DDBJ whole genome shotgun (WGS) entry which is preliminary data.</text>
</comment>
<keyword evidence="2" id="KW-0812">Transmembrane</keyword>
<feature type="region of interest" description="Disordered" evidence="1">
    <location>
        <begin position="1"/>
        <end position="43"/>
    </location>
</feature>
<dbReference type="AlphaFoldDB" id="A0A7W7MRJ9"/>
<evidence type="ECO:0000256" key="1">
    <source>
        <dbReference type="SAM" id="MobiDB-lite"/>
    </source>
</evidence>
<feature type="transmembrane region" description="Helical" evidence="2">
    <location>
        <begin position="41"/>
        <end position="61"/>
    </location>
</feature>
<name>A0A7W7MRJ9_9ACTN</name>
<feature type="region of interest" description="Disordered" evidence="1">
    <location>
        <begin position="64"/>
        <end position="93"/>
    </location>
</feature>
<protein>
    <submittedName>
        <fullName evidence="3">Uncharacterized protein</fullName>
    </submittedName>
</protein>